<evidence type="ECO:0000313" key="1">
    <source>
        <dbReference type="EMBL" id="GJU04547.1"/>
    </source>
</evidence>
<dbReference type="EMBL" id="BQNB010021260">
    <property type="protein sequence ID" value="GJU04547.1"/>
    <property type="molecule type" value="Genomic_DNA"/>
</dbReference>
<reference evidence="1" key="2">
    <citation type="submission" date="2022-01" db="EMBL/GenBank/DDBJ databases">
        <authorList>
            <person name="Yamashiro T."/>
            <person name="Shiraishi A."/>
            <person name="Satake H."/>
            <person name="Nakayama K."/>
        </authorList>
    </citation>
    <scope>NUCLEOTIDE SEQUENCE</scope>
</reference>
<accession>A0ABQ5IYL9</accession>
<organism evidence="1 2">
    <name type="scientific">Tanacetum coccineum</name>
    <dbReference type="NCBI Taxonomy" id="301880"/>
    <lineage>
        <taxon>Eukaryota</taxon>
        <taxon>Viridiplantae</taxon>
        <taxon>Streptophyta</taxon>
        <taxon>Embryophyta</taxon>
        <taxon>Tracheophyta</taxon>
        <taxon>Spermatophyta</taxon>
        <taxon>Magnoliopsida</taxon>
        <taxon>eudicotyledons</taxon>
        <taxon>Gunneridae</taxon>
        <taxon>Pentapetalae</taxon>
        <taxon>asterids</taxon>
        <taxon>campanulids</taxon>
        <taxon>Asterales</taxon>
        <taxon>Asteraceae</taxon>
        <taxon>Asteroideae</taxon>
        <taxon>Anthemideae</taxon>
        <taxon>Anthemidinae</taxon>
        <taxon>Tanacetum</taxon>
    </lineage>
</organism>
<name>A0ABQ5IYL9_9ASTR</name>
<sequence length="122" mass="14124">MDDNELNKVDLVVVPVVDVGYLLIESEIHDVDDVIIDPDAEENFIDAPVILEKYILKHWIRDITTCVEKKHKQIWREVEVQVPKPPSRKTGDVIYDIYAVEKLKQIKHTKTTSPLIPNILQN</sequence>
<evidence type="ECO:0000313" key="2">
    <source>
        <dbReference type="Proteomes" id="UP001151760"/>
    </source>
</evidence>
<protein>
    <submittedName>
        <fullName evidence="1">Uncharacterized protein</fullName>
    </submittedName>
</protein>
<gene>
    <name evidence="1" type="ORF">Tco_1120977</name>
</gene>
<proteinExistence type="predicted"/>
<dbReference type="Proteomes" id="UP001151760">
    <property type="component" value="Unassembled WGS sequence"/>
</dbReference>
<reference evidence="1" key="1">
    <citation type="journal article" date="2022" name="Int. J. Mol. Sci.">
        <title>Draft Genome of Tanacetum Coccineum: Genomic Comparison of Closely Related Tanacetum-Family Plants.</title>
        <authorList>
            <person name="Yamashiro T."/>
            <person name="Shiraishi A."/>
            <person name="Nakayama K."/>
            <person name="Satake H."/>
        </authorList>
    </citation>
    <scope>NUCLEOTIDE SEQUENCE</scope>
</reference>
<comment type="caution">
    <text evidence="1">The sequence shown here is derived from an EMBL/GenBank/DDBJ whole genome shotgun (WGS) entry which is preliminary data.</text>
</comment>
<keyword evidence="2" id="KW-1185">Reference proteome</keyword>